<name>B7ZX53_MAIZE</name>
<dbReference type="AlphaFoldDB" id="B7ZX53"/>
<accession>B7ZX53</accession>
<dbReference type="EMBL" id="BT053895">
    <property type="protein sequence ID" value="ACL52502.1"/>
    <property type="molecule type" value="mRNA"/>
</dbReference>
<proteinExistence type="evidence at transcript level"/>
<protein>
    <submittedName>
        <fullName evidence="2">Uncharacterized protein</fullName>
    </submittedName>
</protein>
<organism evidence="2">
    <name type="scientific">Zea mays</name>
    <name type="common">Maize</name>
    <dbReference type="NCBI Taxonomy" id="4577"/>
    <lineage>
        <taxon>Eukaryota</taxon>
        <taxon>Viridiplantae</taxon>
        <taxon>Streptophyta</taxon>
        <taxon>Embryophyta</taxon>
        <taxon>Tracheophyta</taxon>
        <taxon>Spermatophyta</taxon>
        <taxon>Magnoliopsida</taxon>
        <taxon>Liliopsida</taxon>
        <taxon>Poales</taxon>
        <taxon>Poaceae</taxon>
        <taxon>PACMAD clade</taxon>
        <taxon>Panicoideae</taxon>
        <taxon>Andropogonodae</taxon>
        <taxon>Andropogoneae</taxon>
        <taxon>Tripsacinae</taxon>
        <taxon>Zea</taxon>
    </lineage>
</organism>
<sequence>MPPPPSHFVHLRLPGLQHHLRGARAVQKGPVRAAAGPVDRPRGGRQAPPQHLPAAGRNPGHRARGGGGQEGRQEGNPQGPEWRSCRRRRGCFQCQRQGQGKEARPDRAAQVLQGSQEVLQ</sequence>
<feature type="region of interest" description="Disordered" evidence="1">
    <location>
        <begin position="20"/>
        <end position="120"/>
    </location>
</feature>
<evidence type="ECO:0000256" key="1">
    <source>
        <dbReference type="SAM" id="MobiDB-lite"/>
    </source>
</evidence>
<reference evidence="2" key="1">
    <citation type="journal article" date="2009" name="PLoS Genet.">
        <title>Sequencing, mapping, and analysis of 27,455 maize full-length cDNAs.</title>
        <authorList>
            <person name="Soderlund C."/>
            <person name="Descour A."/>
            <person name="Kudrna D."/>
            <person name="Bomhoff M."/>
            <person name="Boyd L."/>
            <person name="Currie J."/>
            <person name="Angelova A."/>
            <person name="Collura K."/>
            <person name="Wissotski M."/>
            <person name="Ashley E."/>
            <person name="Morrow D."/>
            <person name="Fernandes J."/>
            <person name="Walbot V."/>
            <person name="Yu Y."/>
        </authorList>
    </citation>
    <scope>NUCLEOTIDE SEQUENCE</scope>
    <source>
        <strain evidence="2">B73</strain>
    </source>
</reference>
<evidence type="ECO:0000313" key="2">
    <source>
        <dbReference type="EMBL" id="ACL52502.1"/>
    </source>
</evidence>